<name>A0A2V2LP62_9RHOB</name>
<organism evidence="2 3">
    <name type="scientific">Meridianimarinicoccus roseus</name>
    <dbReference type="NCBI Taxonomy" id="2072018"/>
    <lineage>
        <taxon>Bacteria</taxon>
        <taxon>Pseudomonadati</taxon>
        <taxon>Pseudomonadota</taxon>
        <taxon>Alphaproteobacteria</taxon>
        <taxon>Rhodobacterales</taxon>
        <taxon>Paracoccaceae</taxon>
        <taxon>Meridianimarinicoccus</taxon>
    </lineage>
</organism>
<dbReference type="OrthoDB" id="9887243at2"/>
<dbReference type="EMBL" id="QGKU01000026">
    <property type="protein sequence ID" value="PWR03453.1"/>
    <property type="molecule type" value="Genomic_DNA"/>
</dbReference>
<proteinExistence type="predicted"/>
<keyword evidence="1" id="KW-1133">Transmembrane helix</keyword>
<keyword evidence="1" id="KW-0812">Transmembrane</keyword>
<evidence type="ECO:0000313" key="2">
    <source>
        <dbReference type="EMBL" id="PWR03453.1"/>
    </source>
</evidence>
<feature type="transmembrane region" description="Helical" evidence="1">
    <location>
        <begin position="40"/>
        <end position="58"/>
    </location>
</feature>
<keyword evidence="3" id="KW-1185">Reference proteome</keyword>
<reference evidence="2 3" key="1">
    <citation type="submission" date="2018-05" db="EMBL/GenBank/DDBJ databases">
        <title>Rhodobacteraceae gen. nov., sp. nov. isolated from sea water.</title>
        <authorList>
            <person name="Ren Y."/>
        </authorList>
    </citation>
    <scope>NUCLEOTIDE SEQUENCE [LARGE SCALE GENOMIC DNA]</scope>
    <source>
        <strain evidence="2 3">TG-679</strain>
    </source>
</reference>
<dbReference type="AlphaFoldDB" id="A0A2V2LP62"/>
<protein>
    <submittedName>
        <fullName evidence="2">Uncharacterized protein</fullName>
    </submittedName>
</protein>
<dbReference type="RefSeq" id="WP_109810854.1">
    <property type="nucleotide sequence ID" value="NZ_QGKU01000026.1"/>
</dbReference>
<evidence type="ECO:0000256" key="1">
    <source>
        <dbReference type="SAM" id="Phobius"/>
    </source>
</evidence>
<keyword evidence="1" id="KW-0472">Membrane</keyword>
<accession>A0A2V2LP62</accession>
<sequence length="73" mass="8157">MSDAAQREITRLKRSVWLLGAAGLFFLLSAVIHMATVGGLRMIDIVVPLWGLLFASYLKRLRAAQARSERDEV</sequence>
<gene>
    <name evidence="2" type="ORF">DKT77_06230</name>
</gene>
<comment type="caution">
    <text evidence="2">The sequence shown here is derived from an EMBL/GenBank/DDBJ whole genome shotgun (WGS) entry which is preliminary data.</text>
</comment>
<dbReference type="Proteomes" id="UP000245680">
    <property type="component" value="Unassembled WGS sequence"/>
</dbReference>
<feature type="transmembrane region" description="Helical" evidence="1">
    <location>
        <begin position="16"/>
        <end position="34"/>
    </location>
</feature>
<evidence type="ECO:0000313" key="3">
    <source>
        <dbReference type="Proteomes" id="UP000245680"/>
    </source>
</evidence>